<dbReference type="AlphaFoldDB" id="A0A0E9STC8"/>
<reference evidence="1" key="2">
    <citation type="journal article" date="2015" name="Fish Shellfish Immunol.">
        <title>Early steps in the European eel (Anguilla anguilla)-Vibrio vulnificus interaction in the gills: Role of the RtxA13 toxin.</title>
        <authorList>
            <person name="Callol A."/>
            <person name="Pajuelo D."/>
            <person name="Ebbesson L."/>
            <person name="Teles M."/>
            <person name="MacKenzie S."/>
            <person name="Amaro C."/>
        </authorList>
    </citation>
    <scope>NUCLEOTIDE SEQUENCE</scope>
</reference>
<dbReference type="EMBL" id="GBXM01064070">
    <property type="protein sequence ID" value="JAH44507.1"/>
    <property type="molecule type" value="Transcribed_RNA"/>
</dbReference>
<sequence length="27" mass="3186">MFLDCVRELEYPVEIHVDTVGFFPCLI</sequence>
<accession>A0A0E9STC8</accession>
<organism evidence="1">
    <name type="scientific">Anguilla anguilla</name>
    <name type="common">European freshwater eel</name>
    <name type="synonym">Muraena anguilla</name>
    <dbReference type="NCBI Taxonomy" id="7936"/>
    <lineage>
        <taxon>Eukaryota</taxon>
        <taxon>Metazoa</taxon>
        <taxon>Chordata</taxon>
        <taxon>Craniata</taxon>
        <taxon>Vertebrata</taxon>
        <taxon>Euteleostomi</taxon>
        <taxon>Actinopterygii</taxon>
        <taxon>Neopterygii</taxon>
        <taxon>Teleostei</taxon>
        <taxon>Anguilliformes</taxon>
        <taxon>Anguillidae</taxon>
        <taxon>Anguilla</taxon>
    </lineage>
</organism>
<proteinExistence type="predicted"/>
<dbReference type="EMBL" id="GBXM01082325">
    <property type="protein sequence ID" value="JAH26252.1"/>
    <property type="molecule type" value="Transcribed_RNA"/>
</dbReference>
<dbReference type="EMBL" id="GBXM01070263">
    <property type="protein sequence ID" value="JAH38314.1"/>
    <property type="molecule type" value="Transcribed_RNA"/>
</dbReference>
<evidence type="ECO:0000313" key="1">
    <source>
        <dbReference type="EMBL" id="JAH44507.1"/>
    </source>
</evidence>
<protein>
    <submittedName>
        <fullName evidence="1">Uncharacterized protein</fullName>
    </submittedName>
</protein>
<reference evidence="1" key="1">
    <citation type="submission" date="2014-11" db="EMBL/GenBank/DDBJ databases">
        <authorList>
            <person name="Amaro Gonzalez C."/>
        </authorList>
    </citation>
    <scope>NUCLEOTIDE SEQUENCE</scope>
</reference>
<name>A0A0E9STC8_ANGAN</name>